<gene>
    <name evidence="7" type="ORF">AAG570_003403</name>
</gene>
<proteinExistence type="predicted"/>
<feature type="region of interest" description="Disordered" evidence="5">
    <location>
        <begin position="1"/>
        <end position="20"/>
    </location>
</feature>
<feature type="region of interest" description="Disordered" evidence="5">
    <location>
        <begin position="332"/>
        <end position="578"/>
    </location>
</feature>
<evidence type="ECO:0000313" key="7">
    <source>
        <dbReference type="EMBL" id="KAL1121995.1"/>
    </source>
</evidence>
<dbReference type="PANTHER" id="PTHR11909">
    <property type="entry name" value="CASEIN KINASE-RELATED"/>
    <property type="match status" value="1"/>
</dbReference>
<protein>
    <recommendedName>
        <fullName evidence="1">non-specific serine/threonine protein kinase</fullName>
        <ecNumber evidence="1">2.7.11.1</ecNumber>
    </recommendedName>
</protein>
<feature type="compositionally biased region" description="Basic residues" evidence="5">
    <location>
        <begin position="564"/>
        <end position="578"/>
    </location>
</feature>
<keyword evidence="3 4" id="KW-0067">ATP-binding</keyword>
<feature type="compositionally biased region" description="Basic and acidic residues" evidence="5">
    <location>
        <begin position="354"/>
        <end position="364"/>
    </location>
</feature>
<evidence type="ECO:0000256" key="4">
    <source>
        <dbReference type="PROSITE-ProRule" id="PRU10141"/>
    </source>
</evidence>
<name>A0ABD0Y3M3_9HEMI</name>
<evidence type="ECO:0000313" key="8">
    <source>
        <dbReference type="Proteomes" id="UP001558652"/>
    </source>
</evidence>
<keyword evidence="8" id="KW-1185">Reference proteome</keyword>
<feature type="domain" description="Protein kinase" evidence="6">
    <location>
        <begin position="39"/>
        <end position="322"/>
    </location>
</feature>
<accession>A0ABD0Y3M3</accession>
<feature type="compositionally biased region" description="Basic residues" evidence="5">
    <location>
        <begin position="528"/>
        <end position="540"/>
    </location>
</feature>
<reference evidence="7 8" key="1">
    <citation type="submission" date="2024-07" db="EMBL/GenBank/DDBJ databases">
        <title>Chromosome-level genome assembly of the water stick insect Ranatra chinensis (Heteroptera: Nepidae).</title>
        <authorList>
            <person name="Liu X."/>
        </authorList>
    </citation>
    <scope>NUCLEOTIDE SEQUENCE [LARGE SCALE GENOMIC DNA]</scope>
    <source>
        <strain evidence="7">Cailab_2021Rc</strain>
        <tissue evidence="7">Muscle</tissue>
    </source>
</reference>
<comment type="caution">
    <text evidence="7">The sequence shown here is derived from an EMBL/GenBank/DDBJ whole genome shotgun (WGS) entry which is preliminary data.</text>
</comment>
<evidence type="ECO:0000259" key="6">
    <source>
        <dbReference type="PROSITE" id="PS50011"/>
    </source>
</evidence>
<dbReference type="SMART" id="SM00220">
    <property type="entry name" value="S_TKc"/>
    <property type="match status" value="1"/>
</dbReference>
<dbReference type="InterPro" id="IPR008271">
    <property type="entry name" value="Ser/Thr_kinase_AS"/>
</dbReference>
<dbReference type="GO" id="GO:0004674">
    <property type="term" value="F:protein serine/threonine kinase activity"/>
    <property type="evidence" value="ECO:0007669"/>
    <property type="project" value="UniProtKB-EC"/>
</dbReference>
<feature type="compositionally biased region" description="Basic and acidic residues" evidence="5">
    <location>
        <begin position="392"/>
        <end position="414"/>
    </location>
</feature>
<dbReference type="InterPro" id="IPR017441">
    <property type="entry name" value="Protein_kinase_ATP_BS"/>
</dbReference>
<dbReference type="Gene3D" id="1.10.510.10">
    <property type="entry name" value="Transferase(Phosphotransferase) domain 1"/>
    <property type="match status" value="1"/>
</dbReference>
<dbReference type="PROSITE" id="PS00107">
    <property type="entry name" value="PROTEIN_KINASE_ATP"/>
    <property type="match status" value="1"/>
</dbReference>
<evidence type="ECO:0000256" key="5">
    <source>
        <dbReference type="SAM" id="MobiDB-lite"/>
    </source>
</evidence>
<dbReference type="Proteomes" id="UP001558652">
    <property type="component" value="Unassembled WGS sequence"/>
</dbReference>
<dbReference type="GO" id="GO:0005524">
    <property type="term" value="F:ATP binding"/>
    <property type="evidence" value="ECO:0007669"/>
    <property type="project" value="UniProtKB-UniRule"/>
</dbReference>
<organism evidence="7 8">
    <name type="scientific">Ranatra chinensis</name>
    <dbReference type="NCBI Taxonomy" id="642074"/>
    <lineage>
        <taxon>Eukaryota</taxon>
        <taxon>Metazoa</taxon>
        <taxon>Ecdysozoa</taxon>
        <taxon>Arthropoda</taxon>
        <taxon>Hexapoda</taxon>
        <taxon>Insecta</taxon>
        <taxon>Pterygota</taxon>
        <taxon>Neoptera</taxon>
        <taxon>Paraneoptera</taxon>
        <taxon>Hemiptera</taxon>
        <taxon>Heteroptera</taxon>
        <taxon>Panheteroptera</taxon>
        <taxon>Nepomorpha</taxon>
        <taxon>Nepidae</taxon>
        <taxon>Ranatrinae</taxon>
        <taxon>Ranatra</taxon>
    </lineage>
</organism>
<feature type="compositionally biased region" description="Basic and acidic residues" evidence="5">
    <location>
        <begin position="478"/>
        <end position="496"/>
    </location>
</feature>
<dbReference type="InterPro" id="IPR000719">
    <property type="entry name" value="Prot_kinase_dom"/>
</dbReference>
<feature type="compositionally biased region" description="Acidic residues" evidence="5">
    <location>
        <begin position="497"/>
        <end position="523"/>
    </location>
</feature>
<evidence type="ECO:0000256" key="1">
    <source>
        <dbReference type="ARBA" id="ARBA00012513"/>
    </source>
</evidence>
<sequence>MSKAEKKTAKPRQRKANSYKFPDKLPAGEVIKDVKKKEWTLGSSIGKGGFGEIYCGSSKEAVSKGNNYPYVVKIEPHENGPLFVENNFYLRVAKPEDVEAWKKQSGIKILGMPAFHGFGSHEYNNKKYRFLVIERYGKDLWTAFVEGGRTFSFETVCRYAVQIIDVLEYIHSRGYVHLDVKGANLLFGLKKGTEKNIYLVDFGLACKYTTLAEFKKDPKKTHNGTIEYTSRDMHMGVATRRGDMEVLGFNLLQWVVSKLPWEDSISSPVQVQEKKQELMSDVSSYVKKHFSSLPQGLISFLNYVVKLKHDQAPDYDLCRGFFKKGLEKPALTPRRSSVRAASRRSEILRSPAEVSDKEESERTSTKRKSIAVEDEPEKANGGVGASKRGRSKVVEGQEAAKGRRRKKVEEKVEVVEDESEEINGEVGSTKRGRSKVAEGQEFVKGGRRKKVEEVDEVVEDDSEEINGEVEGSTRGRSKVAEGQEAVKERRTKKVEEEVNEVIEEDDDEDDIIGPTDEEDSDAEESPKSSKRMKGAVRKKSGKDDKKKFNWRDAPAVVPPSLSKRIMRKRTPVKPANRK</sequence>
<dbReference type="EC" id="2.7.11.1" evidence="1"/>
<keyword evidence="2 4" id="KW-0547">Nucleotide-binding</keyword>
<dbReference type="SUPFAM" id="SSF56112">
    <property type="entry name" value="Protein kinase-like (PK-like)"/>
    <property type="match status" value="1"/>
</dbReference>
<feature type="compositionally biased region" description="Basic and acidic residues" evidence="5">
    <location>
        <begin position="541"/>
        <end position="550"/>
    </location>
</feature>
<dbReference type="InterPro" id="IPR050235">
    <property type="entry name" value="CK1_Ser-Thr_kinase"/>
</dbReference>
<feature type="compositionally biased region" description="Acidic residues" evidence="5">
    <location>
        <begin position="453"/>
        <end position="467"/>
    </location>
</feature>
<dbReference type="InterPro" id="IPR011009">
    <property type="entry name" value="Kinase-like_dom_sf"/>
</dbReference>
<dbReference type="Pfam" id="PF00069">
    <property type="entry name" value="Pkinase"/>
    <property type="match status" value="1"/>
</dbReference>
<dbReference type="AlphaFoldDB" id="A0ABD0Y3M3"/>
<feature type="binding site" evidence="4">
    <location>
        <position position="73"/>
    </location>
    <ligand>
        <name>ATP</name>
        <dbReference type="ChEBI" id="CHEBI:30616"/>
    </ligand>
</feature>
<dbReference type="PROSITE" id="PS00108">
    <property type="entry name" value="PROTEIN_KINASE_ST"/>
    <property type="match status" value="1"/>
</dbReference>
<dbReference type="EMBL" id="JBFDAA010000014">
    <property type="protein sequence ID" value="KAL1121995.1"/>
    <property type="molecule type" value="Genomic_DNA"/>
</dbReference>
<dbReference type="PROSITE" id="PS50011">
    <property type="entry name" value="PROTEIN_KINASE_DOM"/>
    <property type="match status" value="1"/>
</dbReference>
<evidence type="ECO:0000256" key="3">
    <source>
        <dbReference type="ARBA" id="ARBA00022840"/>
    </source>
</evidence>
<evidence type="ECO:0000256" key="2">
    <source>
        <dbReference type="ARBA" id="ARBA00022741"/>
    </source>
</evidence>